<gene>
    <name evidence="2" type="ORF">B0H16DRAFT_1449881</name>
</gene>
<feature type="region of interest" description="Disordered" evidence="1">
    <location>
        <begin position="163"/>
        <end position="183"/>
    </location>
</feature>
<keyword evidence="3" id="KW-1185">Reference proteome</keyword>
<dbReference type="EMBL" id="JARKIB010000009">
    <property type="protein sequence ID" value="KAJ7776450.1"/>
    <property type="molecule type" value="Genomic_DNA"/>
</dbReference>
<accession>A0AAD7K1W1</accession>
<name>A0AAD7K1W1_9AGAR</name>
<sequence length="183" mass="21024">MYRLDRNIAFGSALYGSSAFSTSKPAEITVGVKMEQSDTTGRGELPPYAETEPDDDREEVGFSGTFSNHSSTIRALNHRKAYDVLQNKFLTDTTAKERERFLSLCVQLPDTPRHSAHPHRAEHRTKRLRWTIRQPYPESCTFRQPQRPIQLWTRNLLPRGDCRRMGNRGSERTERDKIFGAVG</sequence>
<proteinExistence type="predicted"/>
<feature type="region of interest" description="Disordered" evidence="1">
    <location>
        <begin position="31"/>
        <end position="68"/>
    </location>
</feature>
<dbReference type="Proteomes" id="UP001215598">
    <property type="component" value="Unassembled WGS sequence"/>
</dbReference>
<evidence type="ECO:0000313" key="3">
    <source>
        <dbReference type="Proteomes" id="UP001215598"/>
    </source>
</evidence>
<evidence type="ECO:0000313" key="2">
    <source>
        <dbReference type="EMBL" id="KAJ7776450.1"/>
    </source>
</evidence>
<dbReference type="AlphaFoldDB" id="A0AAD7K1W1"/>
<protein>
    <submittedName>
        <fullName evidence="2">Uncharacterized protein</fullName>
    </submittedName>
</protein>
<comment type="caution">
    <text evidence="2">The sequence shown here is derived from an EMBL/GenBank/DDBJ whole genome shotgun (WGS) entry which is preliminary data.</text>
</comment>
<organism evidence="2 3">
    <name type="scientific">Mycena metata</name>
    <dbReference type="NCBI Taxonomy" id="1033252"/>
    <lineage>
        <taxon>Eukaryota</taxon>
        <taxon>Fungi</taxon>
        <taxon>Dikarya</taxon>
        <taxon>Basidiomycota</taxon>
        <taxon>Agaricomycotina</taxon>
        <taxon>Agaricomycetes</taxon>
        <taxon>Agaricomycetidae</taxon>
        <taxon>Agaricales</taxon>
        <taxon>Marasmiineae</taxon>
        <taxon>Mycenaceae</taxon>
        <taxon>Mycena</taxon>
    </lineage>
</organism>
<reference evidence="2" key="1">
    <citation type="submission" date="2023-03" db="EMBL/GenBank/DDBJ databases">
        <title>Massive genome expansion in bonnet fungi (Mycena s.s.) driven by repeated elements and novel gene families across ecological guilds.</title>
        <authorList>
            <consortium name="Lawrence Berkeley National Laboratory"/>
            <person name="Harder C.B."/>
            <person name="Miyauchi S."/>
            <person name="Viragh M."/>
            <person name="Kuo A."/>
            <person name="Thoen E."/>
            <person name="Andreopoulos B."/>
            <person name="Lu D."/>
            <person name="Skrede I."/>
            <person name="Drula E."/>
            <person name="Henrissat B."/>
            <person name="Morin E."/>
            <person name="Kohler A."/>
            <person name="Barry K."/>
            <person name="LaButti K."/>
            <person name="Morin E."/>
            <person name="Salamov A."/>
            <person name="Lipzen A."/>
            <person name="Mereny Z."/>
            <person name="Hegedus B."/>
            <person name="Baldrian P."/>
            <person name="Stursova M."/>
            <person name="Weitz H."/>
            <person name="Taylor A."/>
            <person name="Grigoriev I.V."/>
            <person name="Nagy L.G."/>
            <person name="Martin F."/>
            <person name="Kauserud H."/>
        </authorList>
    </citation>
    <scope>NUCLEOTIDE SEQUENCE</scope>
    <source>
        <strain evidence="2">CBHHK182m</strain>
    </source>
</reference>
<evidence type="ECO:0000256" key="1">
    <source>
        <dbReference type="SAM" id="MobiDB-lite"/>
    </source>
</evidence>